<proteinExistence type="predicted"/>
<accession>A0ABW0M4U1</accession>
<name>A0ABW0M4U1_9BURK</name>
<keyword evidence="2" id="KW-1185">Reference proteome</keyword>
<dbReference type="Gene3D" id="3.30.450.30">
    <property type="entry name" value="Dynein light chain 2a, cytoplasmic"/>
    <property type="match status" value="1"/>
</dbReference>
<sequence length="127" mass="13441">MHLTPQHIQWCEQELEQIVEQSQYLDGAAICTTDGLGIVVRLPASINPDHICAMSSSLFGIAAALQAESQMDGYKALLVDAQSGKIVITLFKLAGIELLLVQLGKAAATLGALNVTARGFSEKTAST</sequence>
<reference evidence="2" key="1">
    <citation type="journal article" date="2019" name="Int. J. Syst. Evol. Microbiol.">
        <title>The Global Catalogue of Microorganisms (GCM) 10K type strain sequencing project: providing services to taxonomists for standard genome sequencing and annotation.</title>
        <authorList>
            <consortium name="The Broad Institute Genomics Platform"/>
            <consortium name="The Broad Institute Genome Sequencing Center for Infectious Disease"/>
            <person name="Wu L."/>
            <person name="Ma J."/>
        </authorList>
    </citation>
    <scope>NUCLEOTIDE SEQUENCE [LARGE SCALE GENOMIC DNA]</scope>
    <source>
        <strain evidence="2">JCM 17066</strain>
    </source>
</reference>
<dbReference type="EMBL" id="JBHSMT010000008">
    <property type="protein sequence ID" value="MFC5473149.1"/>
    <property type="molecule type" value="Genomic_DNA"/>
</dbReference>
<dbReference type="SUPFAM" id="SSF103196">
    <property type="entry name" value="Roadblock/LC7 domain"/>
    <property type="match status" value="1"/>
</dbReference>
<evidence type="ECO:0000313" key="1">
    <source>
        <dbReference type="EMBL" id="MFC5473149.1"/>
    </source>
</evidence>
<dbReference type="Proteomes" id="UP001596045">
    <property type="component" value="Unassembled WGS sequence"/>
</dbReference>
<dbReference type="RefSeq" id="WP_378995270.1">
    <property type="nucleotide sequence ID" value="NZ_JBHSMT010000008.1"/>
</dbReference>
<protein>
    <submittedName>
        <fullName evidence="1">Roadblock/LC7 domain-containing protein</fullName>
    </submittedName>
</protein>
<evidence type="ECO:0000313" key="2">
    <source>
        <dbReference type="Proteomes" id="UP001596045"/>
    </source>
</evidence>
<organism evidence="1 2">
    <name type="scientific">Paraherbaspirillum soli</name>
    <dbReference type="NCBI Taxonomy" id="631222"/>
    <lineage>
        <taxon>Bacteria</taxon>
        <taxon>Pseudomonadati</taxon>
        <taxon>Pseudomonadota</taxon>
        <taxon>Betaproteobacteria</taxon>
        <taxon>Burkholderiales</taxon>
        <taxon>Oxalobacteraceae</taxon>
        <taxon>Paraherbaspirillum</taxon>
    </lineage>
</organism>
<comment type="caution">
    <text evidence="1">The sequence shown here is derived from an EMBL/GenBank/DDBJ whole genome shotgun (WGS) entry which is preliminary data.</text>
</comment>
<gene>
    <name evidence="1" type="ORF">ACFPM8_04190</name>
</gene>